<dbReference type="Pfam" id="PF00378">
    <property type="entry name" value="ECH_1"/>
    <property type="match status" value="1"/>
</dbReference>
<dbReference type="InterPro" id="IPR001753">
    <property type="entry name" value="Enoyl-CoA_hydra/iso"/>
</dbReference>
<evidence type="ECO:0000313" key="2">
    <source>
        <dbReference type="EMBL" id="SDS09184.1"/>
    </source>
</evidence>
<name>A0A1H1PDH7_9PSED</name>
<dbReference type="AlphaFoldDB" id="A0A1H1PDH7"/>
<dbReference type="GO" id="GO:0003824">
    <property type="term" value="F:catalytic activity"/>
    <property type="evidence" value="ECO:0007669"/>
    <property type="project" value="InterPro"/>
</dbReference>
<protein>
    <submittedName>
        <fullName evidence="2">Enoyl-CoA hydratase</fullName>
    </submittedName>
</protein>
<keyword evidence="3" id="KW-1185">Reference proteome</keyword>
<dbReference type="InterPro" id="IPR029045">
    <property type="entry name" value="ClpP/crotonase-like_dom_sf"/>
</dbReference>
<dbReference type="Gene3D" id="3.90.226.10">
    <property type="entry name" value="2-enoyl-CoA Hydratase, Chain A, domain 1"/>
    <property type="match status" value="1"/>
</dbReference>
<dbReference type="PANTHER" id="PTHR43459">
    <property type="entry name" value="ENOYL-COA HYDRATASE"/>
    <property type="match status" value="1"/>
</dbReference>
<proteinExistence type="inferred from homology"/>
<organism evidence="2 3">
    <name type="scientific">Pseudomonas oryzae</name>
    <dbReference type="NCBI Taxonomy" id="1392877"/>
    <lineage>
        <taxon>Bacteria</taxon>
        <taxon>Pseudomonadati</taxon>
        <taxon>Pseudomonadota</taxon>
        <taxon>Gammaproteobacteria</taxon>
        <taxon>Pseudomonadales</taxon>
        <taxon>Pseudomonadaceae</taxon>
        <taxon>Pseudomonas</taxon>
    </lineage>
</organism>
<dbReference type="InterPro" id="IPR018376">
    <property type="entry name" value="Enoyl-CoA_hyd/isom_CS"/>
</dbReference>
<gene>
    <name evidence="2" type="ORF">SAMN05216221_1051</name>
</gene>
<dbReference type="Proteomes" id="UP000243359">
    <property type="component" value="Chromosome I"/>
</dbReference>
<dbReference type="EMBL" id="LT629751">
    <property type="protein sequence ID" value="SDS09184.1"/>
    <property type="molecule type" value="Genomic_DNA"/>
</dbReference>
<sequence length="255" mass="26716">MTDSPLLVERSGAVAHLRFNRPDVLNALSVDLAHALLEACQSLASDSAVRVVVLSGNGRAFMAGGDLAAMRAAPVEAADALIRPLHQAVQLLAEMPQPVLASVHGAAAGAGLSLVLGADLAIAAEGTRFNFAYTDIAASCDGGASWALPRLLGLRGALEVALLAEPFDAAEALRLGLLNRVVAAEKLAESTHEMAERLAARAPHALAGLKRLLRQSLQQPLAEQLAAEHRGFLDCAGRPEFVEAIDAFYARRKRG</sequence>
<dbReference type="CDD" id="cd06558">
    <property type="entry name" value="crotonase-like"/>
    <property type="match status" value="1"/>
</dbReference>
<accession>A0A1H1PDH7</accession>
<dbReference type="SUPFAM" id="SSF52096">
    <property type="entry name" value="ClpP/crotonase"/>
    <property type="match status" value="1"/>
</dbReference>
<dbReference type="PANTHER" id="PTHR43459:SF1">
    <property type="entry name" value="EG:BACN32G11.4 PROTEIN"/>
    <property type="match status" value="1"/>
</dbReference>
<dbReference type="STRING" id="1392877.SAMN05216221_1051"/>
<comment type="similarity">
    <text evidence="1">Belongs to the enoyl-CoA hydratase/isomerase family.</text>
</comment>
<dbReference type="RefSeq" id="WP_090347938.1">
    <property type="nucleotide sequence ID" value="NZ_LT629751.1"/>
</dbReference>
<dbReference type="PROSITE" id="PS00166">
    <property type="entry name" value="ENOYL_COA_HYDRATASE"/>
    <property type="match status" value="1"/>
</dbReference>
<reference evidence="3" key="1">
    <citation type="submission" date="2016-10" db="EMBL/GenBank/DDBJ databases">
        <authorList>
            <person name="Varghese N."/>
            <person name="Submissions S."/>
        </authorList>
    </citation>
    <scope>NUCLEOTIDE SEQUENCE [LARGE SCALE GENOMIC DNA]</scope>
    <source>
        <strain evidence="3">KCTC 32247</strain>
    </source>
</reference>
<dbReference type="OrthoDB" id="9777711at2"/>
<evidence type="ECO:0000256" key="1">
    <source>
        <dbReference type="RuleBase" id="RU003707"/>
    </source>
</evidence>
<evidence type="ECO:0000313" key="3">
    <source>
        <dbReference type="Proteomes" id="UP000243359"/>
    </source>
</evidence>